<dbReference type="EC" id="2.3.1.234" evidence="7"/>
<evidence type="ECO:0000313" key="10">
    <source>
        <dbReference type="Proteomes" id="UP000326393"/>
    </source>
</evidence>
<evidence type="ECO:0000256" key="7">
    <source>
        <dbReference type="HAMAP-Rule" id="MF_01445"/>
    </source>
</evidence>
<dbReference type="NCBIfam" id="TIGR00329">
    <property type="entry name" value="gcp_kae1"/>
    <property type="match status" value="1"/>
</dbReference>
<feature type="binding site" evidence="7">
    <location>
        <position position="114"/>
    </location>
    <ligand>
        <name>Fe cation</name>
        <dbReference type="ChEBI" id="CHEBI:24875"/>
    </ligand>
</feature>
<gene>
    <name evidence="7 9" type="primary">tsaD</name>
    <name evidence="9" type="ORF">DB723_03875</name>
</gene>
<dbReference type="GO" id="GO:0002949">
    <property type="term" value="P:tRNA threonylcarbamoyladenosine modification"/>
    <property type="evidence" value="ECO:0007669"/>
    <property type="project" value="UniProtKB-UniRule"/>
</dbReference>
<dbReference type="FunFam" id="3.30.420.40:FF:000012">
    <property type="entry name" value="tRNA N6-adenosine threonylcarbamoyltransferase"/>
    <property type="match status" value="1"/>
</dbReference>
<proteinExistence type="inferred from homology"/>
<feature type="binding site" evidence="7">
    <location>
        <position position="178"/>
    </location>
    <ligand>
        <name>substrate</name>
    </ligand>
</feature>
<dbReference type="OrthoDB" id="9806197at2"/>
<reference evidence="9 10" key="2">
    <citation type="journal article" date="2020" name="Int. J. Syst. Evol. Microbiol.">
        <title>Borrelia maritima sp. nov., a novel species of the Borrelia burgdorferi sensu lato complex, occupying a basal position to North American species.</title>
        <authorList>
            <person name="Margos G."/>
            <person name="Fedorova N."/>
            <person name="Becker N.S."/>
            <person name="Kleinjan J.E."/>
            <person name="Marosevic D."/>
            <person name="Krebs S."/>
            <person name="Hui L."/>
            <person name="Fingerle V."/>
            <person name="Lane R.S."/>
        </authorList>
    </citation>
    <scope>NUCLEOTIDE SEQUENCE [LARGE SCALE GENOMIC DNA]</scope>
    <source>
        <strain evidence="9 10">CA690</strain>
    </source>
</reference>
<dbReference type="PANTHER" id="PTHR11735:SF6">
    <property type="entry name" value="TRNA N6-ADENOSINE THREONYLCARBAMOYLTRANSFERASE, MITOCHONDRIAL"/>
    <property type="match status" value="1"/>
</dbReference>
<dbReference type="InterPro" id="IPR017861">
    <property type="entry name" value="KAE1/TsaD"/>
</dbReference>
<feature type="binding site" evidence="7">
    <location>
        <position position="274"/>
    </location>
    <ligand>
        <name>substrate</name>
    </ligand>
</feature>
<keyword evidence="4 7" id="KW-0408">Iron</keyword>
<evidence type="ECO:0000259" key="8">
    <source>
        <dbReference type="Pfam" id="PF00814"/>
    </source>
</evidence>
<accession>A0A5J6WDM2</accession>
<evidence type="ECO:0000256" key="6">
    <source>
        <dbReference type="ARBA" id="ARBA00048117"/>
    </source>
</evidence>
<keyword evidence="3 7" id="KW-0479">Metal-binding</keyword>
<reference evidence="10" key="1">
    <citation type="submission" date="2019-10" db="EMBL/GenBank/DDBJ databases">
        <title>Borrelia maritima sp. nov., a novel species of the Borrelia burgdorferi sensu lato complex, occupies a basal position to North American species.</title>
        <authorList>
            <person name="Margos G."/>
            <person name="Fedorova N."/>
            <person name="Becker N.S."/>
            <person name="Kleinjan J.E."/>
            <person name="Marosevic D."/>
            <person name="Krebs S."/>
            <person name="Hui L."/>
            <person name="Fingerle V."/>
            <person name="Lane R.S."/>
        </authorList>
    </citation>
    <scope>NUCLEOTIDE SEQUENCE [LARGE SCALE GENOMIC DNA]</scope>
    <source>
        <strain evidence="10">CA690</strain>
    </source>
</reference>
<evidence type="ECO:0000256" key="2">
    <source>
        <dbReference type="ARBA" id="ARBA00022694"/>
    </source>
</evidence>
<evidence type="ECO:0000256" key="3">
    <source>
        <dbReference type="ARBA" id="ARBA00022723"/>
    </source>
</evidence>
<keyword evidence="2 7" id="KW-0819">tRNA processing</keyword>
<keyword evidence="10" id="KW-1185">Reference proteome</keyword>
<evidence type="ECO:0000256" key="1">
    <source>
        <dbReference type="ARBA" id="ARBA00022679"/>
    </source>
</evidence>
<feature type="binding site" evidence="7">
    <location>
        <position position="165"/>
    </location>
    <ligand>
        <name>substrate</name>
    </ligand>
</feature>
<keyword evidence="5 7" id="KW-0012">Acyltransferase</keyword>
<evidence type="ECO:0000256" key="4">
    <source>
        <dbReference type="ARBA" id="ARBA00023004"/>
    </source>
</evidence>
<dbReference type="GO" id="GO:0061711">
    <property type="term" value="F:tRNA N(6)-L-threonylcarbamoyladenine synthase activity"/>
    <property type="evidence" value="ECO:0007669"/>
    <property type="project" value="UniProtKB-EC"/>
</dbReference>
<dbReference type="Gene3D" id="3.30.420.40">
    <property type="match status" value="2"/>
</dbReference>
<dbReference type="PROSITE" id="PS01016">
    <property type="entry name" value="GLYCOPROTEASE"/>
    <property type="match status" value="1"/>
</dbReference>
<dbReference type="GO" id="GO:0005506">
    <property type="term" value="F:iron ion binding"/>
    <property type="evidence" value="ECO:0007669"/>
    <property type="project" value="UniProtKB-UniRule"/>
</dbReference>
<dbReference type="CDD" id="cd24133">
    <property type="entry name" value="ASKHA_NBD_TsaD_bac"/>
    <property type="match status" value="1"/>
</dbReference>
<evidence type="ECO:0000256" key="5">
    <source>
        <dbReference type="ARBA" id="ARBA00023315"/>
    </source>
</evidence>
<dbReference type="InterPro" id="IPR017860">
    <property type="entry name" value="Peptidase_M22_CS"/>
</dbReference>
<name>A0A5J6WDM2_9SPIR</name>
<dbReference type="RefSeq" id="WP_151552733.1">
    <property type="nucleotide sequence ID" value="NZ_CP044535.1"/>
</dbReference>
<dbReference type="AlphaFoldDB" id="A0A5J6WDM2"/>
<feature type="binding site" evidence="7">
    <location>
        <position position="182"/>
    </location>
    <ligand>
        <name>substrate</name>
    </ligand>
</feature>
<feature type="domain" description="Gcp-like" evidence="8">
    <location>
        <begin position="23"/>
        <end position="304"/>
    </location>
</feature>
<dbReference type="EMBL" id="CP044535">
    <property type="protein sequence ID" value="QFI14857.1"/>
    <property type="molecule type" value="Genomic_DNA"/>
</dbReference>
<comment type="similarity">
    <text evidence="7">Belongs to the KAE1 / TsaD family.</text>
</comment>
<dbReference type="Proteomes" id="UP000326393">
    <property type="component" value="Chromosome"/>
</dbReference>
<dbReference type="PRINTS" id="PR00789">
    <property type="entry name" value="OSIALOPTASE"/>
</dbReference>
<dbReference type="InterPro" id="IPR022450">
    <property type="entry name" value="TsaD"/>
</dbReference>
<dbReference type="Pfam" id="PF00814">
    <property type="entry name" value="TsaD"/>
    <property type="match status" value="1"/>
</dbReference>
<protein>
    <recommendedName>
        <fullName evidence="7">tRNA N6-adenosine threonylcarbamoyltransferase</fullName>
        <ecNumber evidence="7">2.3.1.234</ecNumber>
    </recommendedName>
    <alternativeName>
        <fullName evidence="7">N6-L-threonylcarbamoyladenine synthase</fullName>
        <shortName evidence="7">t(6)A synthase</shortName>
    </alternativeName>
    <alternativeName>
        <fullName evidence="7">t(6)A37 threonylcarbamoyladenosine biosynthesis protein TsaD</fullName>
    </alternativeName>
    <alternativeName>
        <fullName evidence="7">tRNA threonylcarbamoyladenosine biosynthesis protein TsaD</fullName>
    </alternativeName>
</protein>
<dbReference type="HAMAP" id="MF_01445">
    <property type="entry name" value="TsaD"/>
    <property type="match status" value="1"/>
</dbReference>
<dbReference type="InterPro" id="IPR043129">
    <property type="entry name" value="ATPase_NBD"/>
</dbReference>
<keyword evidence="7" id="KW-0963">Cytoplasm</keyword>
<dbReference type="GO" id="GO:0005737">
    <property type="term" value="C:cytoplasm"/>
    <property type="evidence" value="ECO:0007669"/>
    <property type="project" value="UniProtKB-SubCell"/>
</dbReference>
<dbReference type="NCBIfam" id="TIGR03723">
    <property type="entry name" value="T6A_TsaD_YgjD"/>
    <property type="match status" value="1"/>
</dbReference>
<comment type="subcellular location">
    <subcellularLocation>
        <location evidence="7">Cytoplasm</location>
    </subcellularLocation>
</comment>
<comment type="cofactor">
    <cofactor evidence="7">
        <name>Fe(2+)</name>
        <dbReference type="ChEBI" id="CHEBI:29033"/>
    </cofactor>
    <text evidence="7">Binds 1 Fe(2+) ion per subunit.</text>
</comment>
<keyword evidence="1 7" id="KW-0808">Transferase</keyword>
<evidence type="ECO:0000313" key="9">
    <source>
        <dbReference type="EMBL" id="QFI14857.1"/>
    </source>
</evidence>
<organism evidence="9 10">
    <name type="scientific">Borrelia maritima</name>
    <dbReference type="NCBI Taxonomy" id="2761123"/>
    <lineage>
        <taxon>Bacteria</taxon>
        <taxon>Pseudomonadati</taxon>
        <taxon>Spirochaetota</taxon>
        <taxon>Spirochaetia</taxon>
        <taxon>Spirochaetales</taxon>
        <taxon>Borreliaceae</taxon>
        <taxon>Borrelia</taxon>
    </lineage>
</organism>
<dbReference type="InterPro" id="IPR000905">
    <property type="entry name" value="Gcp-like_dom"/>
</dbReference>
<dbReference type="SUPFAM" id="SSF53067">
    <property type="entry name" value="Actin-like ATPase domain"/>
    <property type="match status" value="2"/>
</dbReference>
<comment type="catalytic activity">
    <reaction evidence="6 7">
        <text>L-threonylcarbamoyladenylate + adenosine(37) in tRNA = N(6)-L-threonylcarbamoyladenosine(37) in tRNA + AMP + H(+)</text>
        <dbReference type="Rhea" id="RHEA:37059"/>
        <dbReference type="Rhea" id="RHEA-COMP:10162"/>
        <dbReference type="Rhea" id="RHEA-COMP:10163"/>
        <dbReference type="ChEBI" id="CHEBI:15378"/>
        <dbReference type="ChEBI" id="CHEBI:73682"/>
        <dbReference type="ChEBI" id="CHEBI:74411"/>
        <dbReference type="ChEBI" id="CHEBI:74418"/>
        <dbReference type="ChEBI" id="CHEBI:456215"/>
        <dbReference type="EC" id="2.3.1.234"/>
    </reaction>
</comment>
<feature type="binding site" evidence="7">
    <location>
        <position position="298"/>
    </location>
    <ligand>
        <name>Fe cation</name>
        <dbReference type="ChEBI" id="CHEBI:24875"/>
    </ligand>
</feature>
<dbReference type="PANTHER" id="PTHR11735">
    <property type="entry name" value="TRNA N6-ADENOSINE THREONYLCARBAMOYLTRANSFERASE"/>
    <property type="match status" value="1"/>
</dbReference>
<sequence>MKVLGIETSCDDCCVAVVENGIHILSNIKLNQKEHKKYYGIVPEIASRLHTEAIMSVCIKALKKANTKISEIDLIAVTSKPGLIGSLIVGLNFAKGLAISLKKPIICIDHILGHLYAPLMHSKIEYPFISLLLSGGHTLIAKQKNFDDVEILGKTLDDSCGEAFDKVAKHYDMGFPGGPNIEQISKNGDENTFKFPVTTFKKKENWYDFSYSGLKTACIHQLEKFKIKDNPTTKNNIAASFQKAAFENLITPLKRAIKDTQINKLVIAGGVASNLYLREKIGKLKIQTYYPPLDLCTDNGAMIAGLGFNMYLKYGESPIEIDANSRIENYKNQYRGKHNEKNFSNA</sequence>
<feature type="binding site" evidence="7">
    <location>
        <begin position="132"/>
        <end position="136"/>
    </location>
    <ligand>
        <name>substrate</name>
    </ligand>
</feature>
<comment type="function">
    <text evidence="7">Required for the formation of a threonylcarbamoyl group on adenosine at position 37 (t(6)A37) in tRNAs that read codons beginning with adenine. Is involved in the transfer of the threonylcarbamoyl moiety of threonylcarbamoyl-AMP (TC-AMP) to the N6 group of A37, together with TsaE and TsaB. TsaD likely plays a direct catalytic role in this reaction.</text>
</comment>
<dbReference type="KEGG" id="bmat:DB723_03875"/>
<feature type="binding site" evidence="7">
    <location>
        <position position="110"/>
    </location>
    <ligand>
        <name>Fe cation</name>
        <dbReference type="ChEBI" id="CHEBI:24875"/>
    </ligand>
</feature>